<dbReference type="GO" id="GO:0016746">
    <property type="term" value="F:acyltransferase activity"/>
    <property type="evidence" value="ECO:0007669"/>
    <property type="project" value="UniProtKB-KW"/>
</dbReference>
<keyword evidence="4" id="KW-0012">Acyltransferase</keyword>
<protein>
    <submittedName>
        <fullName evidence="4">Acyltransferase domain-containing protein</fullName>
    </submittedName>
</protein>
<evidence type="ECO:0000256" key="2">
    <source>
        <dbReference type="ARBA" id="ARBA00023268"/>
    </source>
</evidence>
<evidence type="ECO:0000313" key="5">
    <source>
        <dbReference type="Proteomes" id="UP001204746"/>
    </source>
</evidence>
<dbReference type="RefSeq" id="WP_256656359.1">
    <property type="nucleotide sequence ID" value="NZ_JANIAA010000217.1"/>
</dbReference>
<feature type="non-terminal residue" evidence="4">
    <location>
        <position position="189"/>
    </location>
</feature>
<dbReference type="PANTHER" id="PTHR43775:SF51">
    <property type="entry name" value="INACTIVE PHENOLPHTHIOCEROL SYNTHESIS POLYKETIDE SYNTHASE TYPE I PKS1-RELATED"/>
    <property type="match status" value="1"/>
</dbReference>
<organism evidence="4 5">
    <name type="scientific">Streptomyces rugosispiralis</name>
    <dbReference type="NCBI Taxonomy" id="2967341"/>
    <lineage>
        <taxon>Bacteria</taxon>
        <taxon>Bacillati</taxon>
        <taxon>Actinomycetota</taxon>
        <taxon>Actinomycetes</taxon>
        <taxon>Kitasatosporales</taxon>
        <taxon>Streptomycetaceae</taxon>
        <taxon>Streptomyces</taxon>
    </lineage>
</organism>
<feature type="domain" description="Malonyl-CoA:ACP transacylase (MAT)" evidence="3">
    <location>
        <begin position="105"/>
        <end position="188"/>
    </location>
</feature>
<dbReference type="EMBL" id="JANIAA010000217">
    <property type="protein sequence ID" value="MCQ8195655.1"/>
    <property type="molecule type" value="Genomic_DNA"/>
</dbReference>
<evidence type="ECO:0000256" key="1">
    <source>
        <dbReference type="ARBA" id="ARBA00022679"/>
    </source>
</evidence>
<dbReference type="InterPro" id="IPR016035">
    <property type="entry name" value="Acyl_Trfase/lysoPLipase"/>
</dbReference>
<keyword evidence="1" id="KW-0808">Transferase</keyword>
<dbReference type="Pfam" id="PF22621">
    <property type="entry name" value="CurL-like_PKS_C"/>
    <property type="match status" value="1"/>
</dbReference>
<keyword evidence="5" id="KW-1185">Reference proteome</keyword>
<dbReference type="Gene3D" id="3.40.366.10">
    <property type="entry name" value="Malonyl-Coenzyme A Acyl Carrier Protein, domain 2"/>
    <property type="match status" value="1"/>
</dbReference>
<accession>A0ABT1VE27</accession>
<evidence type="ECO:0000259" key="3">
    <source>
        <dbReference type="Pfam" id="PF00698"/>
    </source>
</evidence>
<gene>
    <name evidence="4" type="ORF">NP777_47135</name>
</gene>
<comment type="caution">
    <text evidence="4">The sequence shown here is derived from an EMBL/GenBank/DDBJ whole genome shotgun (WGS) entry which is preliminary data.</text>
</comment>
<dbReference type="Proteomes" id="UP001204746">
    <property type="component" value="Unassembled WGS sequence"/>
</dbReference>
<keyword evidence="2" id="KW-0511">Multifunctional enzyme</keyword>
<reference evidence="4 5" key="1">
    <citation type="submission" date="2022-07" db="EMBL/GenBank/DDBJ databases">
        <authorList>
            <person name="Phongsopitanun W."/>
            <person name="Tanasupawat S."/>
        </authorList>
    </citation>
    <scope>NUCLEOTIDE SEQUENCE [LARGE SCALE GENOMIC DNA]</scope>
    <source>
        <strain evidence="4 5">RCU-064</strain>
    </source>
</reference>
<name>A0ABT1VE27_9ACTN</name>
<dbReference type="InterPro" id="IPR014043">
    <property type="entry name" value="Acyl_transferase_dom"/>
</dbReference>
<proteinExistence type="predicted"/>
<feature type="non-terminal residue" evidence="4">
    <location>
        <position position="1"/>
    </location>
</feature>
<dbReference type="InterPro" id="IPR050091">
    <property type="entry name" value="PKS_NRPS_Biosynth_Enz"/>
</dbReference>
<dbReference type="Pfam" id="PF00698">
    <property type="entry name" value="Acyl_transf_1"/>
    <property type="match status" value="1"/>
</dbReference>
<dbReference type="SUPFAM" id="SSF52151">
    <property type="entry name" value="FabD/lysophospholipase-like"/>
    <property type="match status" value="1"/>
</dbReference>
<dbReference type="PANTHER" id="PTHR43775">
    <property type="entry name" value="FATTY ACID SYNTHASE"/>
    <property type="match status" value="1"/>
</dbReference>
<sequence length="189" mass="20279">PVSEDEAPREVATGSGVTSWPLSAKTADALRAQAGRLRSYLDERPELAPADLGYSLATTRAALDHRAVLVADDREGFLRGLDALARGESGAEAIQGATAGGKVAFLFTGQGSQRLGMGRELYDAFPVFAEALDAVCDELDQHLERPLKTVLFGDDVEALDRTGFTQPALFAVEVALFRLVEAWGLRPDY</sequence>
<evidence type="ECO:0000313" key="4">
    <source>
        <dbReference type="EMBL" id="MCQ8195655.1"/>
    </source>
</evidence>
<dbReference type="InterPro" id="IPR001227">
    <property type="entry name" value="Ac_transferase_dom_sf"/>
</dbReference>